<evidence type="ECO:0008006" key="3">
    <source>
        <dbReference type="Google" id="ProtNLM"/>
    </source>
</evidence>
<dbReference type="EMBL" id="CP155618">
    <property type="protein sequence ID" value="XBL15469.1"/>
    <property type="molecule type" value="Genomic_DNA"/>
</dbReference>
<organism evidence="1 2">
    <name type="scientific">Mariniflexile litorale</name>
    <dbReference type="NCBI Taxonomy" id="3045158"/>
    <lineage>
        <taxon>Bacteria</taxon>
        <taxon>Pseudomonadati</taxon>
        <taxon>Bacteroidota</taxon>
        <taxon>Flavobacteriia</taxon>
        <taxon>Flavobacteriales</taxon>
        <taxon>Flavobacteriaceae</taxon>
        <taxon>Mariniflexile</taxon>
    </lineage>
</organism>
<sequence>MCLVLLTTCSSDSNITKNPYLPNYQFNTGSLINTNLPEFSQLKFPGNFVILNSPYGITGVVLYYAGGSNYNAFEITDPNHQISNCSKLSVEGVIATCNCEDGNSYDILNGIKREGTTGSYSLVRYRVEVSGSIIRVYNN</sequence>
<proteinExistence type="predicted"/>
<dbReference type="Proteomes" id="UP001224325">
    <property type="component" value="Chromosome"/>
</dbReference>
<gene>
    <name evidence="1" type="ORF">QLS71_005485</name>
</gene>
<dbReference type="RefSeq" id="WP_348636608.1">
    <property type="nucleotide sequence ID" value="NZ_CP155618.1"/>
</dbReference>
<evidence type="ECO:0000313" key="2">
    <source>
        <dbReference type="Proteomes" id="UP001224325"/>
    </source>
</evidence>
<evidence type="ECO:0000313" key="1">
    <source>
        <dbReference type="EMBL" id="XBL15469.1"/>
    </source>
</evidence>
<keyword evidence="2" id="KW-1185">Reference proteome</keyword>
<dbReference type="KEGG" id="mlil:QLS71_005485"/>
<accession>A0AAU7EIM5</accession>
<dbReference type="AlphaFoldDB" id="A0AAU7EIM5"/>
<reference evidence="1" key="1">
    <citation type="submission" date="2024-04" db="EMBL/GenBank/DDBJ databases">
        <title>Mariniflexile litorale, isolated from the shallow sediments of the Sea of Japan.</title>
        <authorList>
            <person name="Romanenko L."/>
            <person name="Isaeva M."/>
        </authorList>
    </citation>
    <scope>NUCLEOTIDE SEQUENCE [LARGE SCALE GENOMIC DNA]</scope>
    <source>
        <strain evidence="1">KMM 9835</strain>
    </source>
</reference>
<name>A0AAU7EIM5_9FLAO</name>
<protein>
    <recommendedName>
        <fullName evidence="3">Ferredoxin subunit of nitrite reductase or a ring-hydroxylating dioxygenase</fullName>
    </recommendedName>
</protein>